<name>A0A9W9C441_9PLEO</name>
<feature type="compositionally biased region" description="Low complexity" evidence="1">
    <location>
        <begin position="421"/>
        <end position="431"/>
    </location>
</feature>
<proteinExistence type="predicted"/>
<evidence type="ECO:0000313" key="2">
    <source>
        <dbReference type="EMBL" id="KAJ4341355.1"/>
    </source>
</evidence>
<reference evidence="2" key="1">
    <citation type="submission" date="2022-10" db="EMBL/GenBank/DDBJ databases">
        <title>Tapping the CABI collections for fungal endophytes: first genome assemblies for Collariella, Neodidymelliopsis, Ascochyta clinopodiicola, Didymella pomorum, Didymosphaeria variabile, Neocosmospora piperis and Neocucurbitaria cava.</title>
        <authorList>
            <person name="Hill R."/>
        </authorList>
    </citation>
    <scope>NUCLEOTIDE SEQUENCE</scope>
    <source>
        <strain evidence="2">IMI 360193</strain>
    </source>
</reference>
<sequence>MPKPEAAKKSPLPGSGEQKPSAHKATIAPAAQRLAKQASLPRHVQQQSNKDATGSFQPTKSSQPKGDATASRSKAGSKKDVEMIDLCDSDDDVLVELSKADYQKKATRAVTSAPFCPAIPTATLQLFGEPSQKQAEPKPPSTFVKQEKQERAQPTQGHSQPHPPQFSQTAVNKPVRGPNTTNLPNTQQNRDTAALSALSSIVSETATTAIPPHHPTQQFSAQAGFKIAPFQAPPRNLSTPSDVHVHVQQEQDTSKLVVNHAFLLADKEPATLRQPTQSNQDITKGNPVTSTEPGPNDGLARRTSDGSVDMADRTLAKLDIQKTHLPSPSPSLQSAPSTPIVSETTSLLNRFKKPRQPSVLSQRSNASTAGRKRKIDMSDDEGSDYASPFSSSTTARKKPATFLGSSLKKPLRPKGPPPPSASTTSTAGKKTNGFGFRTKSTATSTPTPSTPPRPSKKQVKPTTPVTPTRETSSARVKALSTPPSKRKAAARAQCNVRKILGFEDGTSPTSTLRQDDQGTAELGTRLRSMSITPVPTGTRFREDTVADENVYTREKFLKDRAKGADRLANRTRDIGKLIGEDSDEDYEDLDTGEFSYVGGLILMKGQENRLTDV</sequence>
<evidence type="ECO:0000256" key="1">
    <source>
        <dbReference type="SAM" id="MobiDB-lite"/>
    </source>
</evidence>
<evidence type="ECO:0000313" key="3">
    <source>
        <dbReference type="Proteomes" id="UP001140562"/>
    </source>
</evidence>
<organism evidence="2 3">
    <name type="scientific">Didymella glomerata</name>
    <dbReference type="NCBI Taxonomy" id="749621"/>
    <lineage>
        <taxon>Eukaryota</taxon>
        <taxon>Fungi</taxon>
        <taxon>Dikarya</taxon>
        <taxon>Ascomycota</taxon>
        <taxon>Pezizomycotina</taxon>
        <taxon>Dothideomycetes</taxon>
        <taxon>Pleosporomycetidae</taxon>
        <taxon>Pleosporales</taxon>
        <taxon>Pleosporineae</taxon>
        <taxon>Didymellaceae</taxon>
        <taxon>Didymella</taxon>
    </lineage>
</organism>
<feature type="compositionally biased region" description="Polar residues" evidence="1">
    <location>
        <begin position="273"/>
        <end position="293"/>
    </location>
</feature>
<dbReference type="OrthoDB" id="3800700at2759"/>
<feature type="compositionally biased region" description="Polar residues" evidence="1">
    <location>
        <begin position="152"/>
        <end position="171"/>
    </location>
</feature>
<dbReference type="AlphaFoldDB" id="A0A9W9C441"/>
<feature type="compositionally biased region" description="Polar residues" evidence="1">
    <location>
        <begin position="358"/>
        <end position="368"/>
    </location>
</feature>
<feature type="region of interest" description="Disordered" evidence="1">
    <location>
        <begin position="1"/>
        <end position="83"/>
    </location>
</feature>
<feature type="region of interest" description="Disordered" evidence="1">
    <location>
        <begin position="126"/>
        <end position="194"/>
    </location>
</feature>
<dbReference type="Proteomes" id="UP001140562">
    <property type="component" value="Unassembled WGS sequence"/>
</dbReference>
<feature type="region of interest" description="Disordered" evidence="1">
    <location>
        <begin position="268"/>
        <end position="307"/>
    </location>
</feature>
<keyword evidence="3" id="KW-1185">Reference proteome</keyword>
<dbReference type="EMBL" id="JAPEUV010000011">
    <property type="protein sequence ID" value="KAJ4341355.1"/>
    <property type="molecule type" value="Genomic_DNA"/>
</dbReference>
<feature type="compositionally biased region" description="Polar residues" evidence="1">
    <location>
        <begin position="44"/>
        <end position="74"/>
    </location>
</feature>
<feature type="compositionally biased region" description="Low complexity" evidence="1">
    <location>
        <begin position="178"/>
        <end position="189"/>
    </location>
</feature>
<feature type="region of interest" description="Disordered" evidence="1">
    <location>
        <begin position="349"/>
        <end position="490"/>
    </location>
</feature>
<gene>
    <name evidence="2" type="ORF">N0V87_001744</name>
</gene>
<comment type="caution">
    <text evidence="2">The sequence shown here is derived from an EMBL/GenBank/DDBJ whole genome shotgun (WGS) entry which is preliminary data.</text>
</comment>
<feature type="compositionally biased region" description="Low complexity" evidence="1">
    <location>
        <begin position="438"/>
        <end position="447"/>
    </location>
</feature>
<protein>
    <submittedName>
        <fullName evidence="2">Uncharacterized protein</fullName>
    </submittedName>
</protein>
<accession>A0A9W9C441</accession>